<dbReference type="GO" id="GO:0016787">
    <property type="term" value="F:hydrolase activity"/>
    <property type="evidence" value="ECO:0007669"/>
    <property type="project" value="UniProtKB-KW"/>
</dbReference>
<evidence type="ECO:0000313" key="3">
    <source>
        <dbReference type="EMBL" id="MET4576223.1"/>
    </source>
</evidence>
<dbReference type="InterPro" id="IPR052350">
    <property type="entry name" value="Metallo-dep_Lactonases"/>
</dbReference>
<reference evidence="3 4" key="1">
    <citation type="submission" date="2024-06" db="EMBL/GenBank/DDBJ databases">
        <title>Sorghum-associated microbial communities from plants grown in Nebraska, USA.</title>
        <authorList>
            <person name="Schachtman D."/>
        </authorList>
    </citation>
    <scope>NUCLEOTIDE SEQUENCE [LARGE SCALE GENOMIC DNA]</scope>
    <source>
        <strain evidence="3 4">2709</strain>
    </source>
</reference>
<keyword evidence="3" id="KW-0378">Hydrolase</keyword>
<sequence>MTQSTSLPGISSSTLPPLPIPVRPEWLALSTEPVIEPELEIIDPHHHLWERPDNRYLVPELLEDLADGHNVRATVFVQCRSMYRSQGPEELRPVGETEFVVNSTRGLTADQPKVAAGIVCMADLMLGDAVVPVLEAQIAAGEGRLRGVRTMTSSHPDVSSMFGKMPERRLLDPMWRKGASHLSAHGLVCDIYAFHTQLDEVRDLARSQPDLKIVLNHMGTPLLSGPFAQRRAEVFAEWKTALAGVASCPNVVLKLGGAGIHVIGFNFHERELPPHSAMLAEAWRPFMETGIELFGVERCMFESNFPVDKGQFSYRAVWNAFKRLSSGASAQEKAQLFRGTAARVYRLNA</sequence>
<comment type="similarity">
    <text evidence="1">Belongs to the metallo-dependent hydrolases superfamily.</text>
</comment>
<proteinExistence type="inferred from homology"/>
<name>A0ABV2Q6L3_9BURK</name>
<dbReference type="PANTHER" id="PTHR43569:SF1">
    <property type="entry name" value="BLL3371 PROTEIN"/>
    <property type="match status" value="1"/>
</dbReference>
<evidence type="ECO:0000256" key="1">
    <source>
        <dbReference type="ARBA" id="ARBA00038310"/>
    </source>
</evidence>
<dbReference type="Proteomes" id="UP001549320">
    <property type="component" value="Unassembled WGS sequence"/>
</dbReference>
<dbReference type="SUPFAM" id="SSF51556">
    <property type="entry name" value="Metallo-dependent hydrolases"/>
    <property type="match status" value="1"/>
</dbReference>
<dbReference type="InterPro" id="IPR032466">
    <property type="entry name" value="Metal_Hydrolase"/>
</dbReference>
<dbReference type="PANTHER" id="PTHR43569">
    <property type="entry name" value="AMIDOHYDROLASE"/>
    <property type="match status" value="1"/>
</dbReference>
<dbReference type="EMBL" id="JBEPSH010000002">
    <property type="protein sequence ID" value="MET4576223.1"/>
    <property type="molecule type" value="Genomic_DNA"/>
</dbReference>
<feature type="domain" description="Amidohydrolase-related" evidence="2">
    <location>
        <begin position="42"/>
        <end position="347"/>
    </location>
</feature>
<dbReference type="Pfam" id="PF04909">
    <property type="entry name" value="Amidohydro_2"/>
    <property type="match status" value="1"/>
</dbReference>
<dbReference type="Gene3D" id="3.20.20.140">
    <property type="entry name" value="Metal-dependent hydrolases"/>
    <property type="match status" value="1"/>
</dbReference>
<dbReference type="InterPro" id="IPR006680">
    <property type="entry name" value="Amidohydro-rel"/>
</dbReference>
<protein>
    <submittedName>
        <fullName evidence="3">L-fuconolactonase</fullName>
        <ecNumber evidence="3">3.1.1.-</ecNumber>
    </submittedName>
</protein>
<comment type="caution">
    <text evidence="3">The sequence shown here is derived from an EMBL/GenBank/DDBJ whole genome shotgun (WGS) entry which is preliminary data.</text>
</comment>
<accession>A0ABV2Q6L3</accession>
<dbReference type="RefSeq" id="WP_354442179.1">
    <property type="nucleotide sequence ID" value="NZ_JBEPSH010000002.1"/>
</dbReference>
<evidence type="ECO:0000313" key="4">
    <source>
        <dbReference type="Proteomes" id="UP001549320"/>
    </source>
</evidence>
<keyword evidence="4" id="KW-1185">Reference proteome</keyword>
<evidence type="ECO:0000259" key="2">
    <source>
        <dbReference type="Pfam" id="PF04909"/>
    </source>
</evidence>
<organism evidence="3 4">
    <name type="scientific">Ottowia thiooxydans</name>
    <dbReference type="NCBI Taxonomy" id="219182"/>
    <lineage>
        <taxon>Bacteria</taxon>
        <taxon>Pseudomonadati</taxon>
        <taxon>Pseudomonadota</taxon>
        <taxon>Betaproteobacteria</taxon>
        <taxon>Burkholderiales</taxon>
        <taxon>Comamonadaceae</taxon>
        <taxon>Ottowia</taxon>
    </lineage>
</organism>
<dbReference type="EC" id="3.1.1.-" evidence="3"/>
<gene>
    <name evidence="3" type="ORF">ABIE13_001323</name>
</gene>